<sequence>MNLGFGNNVKSALAADITATQTVISVMPGTGNLFAALLQPDPALENHSHPSKLYAKVTLTDAQETVFEICHLTAVSADKLTVIRGQEGTTAKGWSLNNTIANFATRGSEDNFVQIEDLQNGRYLAATAGGTANALTVDLPSTFYLNGGNTFALHAPLLITPTLTNTGASTLMLTLSGHVVGTYPLLKGNNTALQAGDVVAKSPFMAIFNTEQNRFLVMNPTTEIG</sequence>
<gene>
    <name evidence="1" type="ORF">JEQ07_23995</name>
</gene>
<comment type="caution">
    <text evidence="1">The sequence shown here is derived from an EMBL/GenBank/DDBJ whole genome shotgun (WGS) entry which is preliminary data.</text>
</comment>
<dbReference type="EMBL" id="JAEHSL010000035">
    <property type="protein sequence ID" value="MBI6183444.1"/>
    <property type="molecule type" value="Genomic_DNA"/>
</dbReference>
<feature type="non-terminal residue" evidence="1">
    <location>
        <position position="225"/>
    </location>
</feature>
<reference evidence="1 2" key="1">
    <citation type="submission" date="2020-12" db="EMBL/GenBank/DDBJ databases">
        <title>Enhanced detection system for hospital associated transmission using whole genome sequencing surveillance.</title>
        <authorList>
            <person name="Harrison L.H."/>
            <person name="Van Tyne D."/>
            <person name="Marsh J.W."/>
            <person name="Griffith M.P."/>
            <person name="Snyder D.J."/>
            <person name="Cooper V.S."/>
            <person name="Mustapha M."/>
        </authorList>
    </citation>
    <scope>NUCLEOTIDE SEQUENCE [LARGE SCALE GENOMIC DNA]</scope>
    <source>
        <strain evidence="1 2">SER00238</strain>
    </source>
</reference>
<organism evidence="1 2">
    <name type="scientific">Serratia proteamaculans</name>
    <dbReference type="NCBI Taxonomy" id="28151"/>
    <lineage>
        <taxon>Bacteria</taxon>
        <taxon>Pseudomonadati</taxon>
        <taxon>Pseudomonadota</taxon>
        <taxon>Gammaproteobacteria</taxon>
        <taxon>Enterobacterales</taxon>
        <taxon>Yersiniaceae</taxon>
        <taxon>Serratia</taxon>
    </lineage>
</organism>
<evidence type="ECO:0000313" key="1">
    <source>
        <dbReference type="EMBL" id="MBI6183444.1"/>
    </source>
</evidence>
<evidence type="ECO:0000313" key="2">
    <source>
        <dbReference type="Proteomes" id="UP000639004"/>
    </source>
</evidence>
<keyword evidence="2" id="KW-1185">Reference proteome</keyword>
<protein>
    <submittedName>
        <fullName evidence="1">Tail fiber protein</fullName>
    </submittedName>
</protein>
<name>A0ABS0TYJ1_SERPR</name>
<proteinExistence type="predicted"/>
<dbReference type="Proteomes" id="UP000639004">
    <property type="component" value="Unassembled WGS sequence"/>
</dbReference>
<accession>A0ABS0TYJ1</accession>